<protein>
    <submittedName>
        <fullName evidence="1">DUF5996 family protein</fullName>
    </submittedName>
</protein>
<evidence type="ECO:0000313" key="2">
    <source>
        <dbReference type="Proteomes" id="UP001597468"/>
    </source>
</evidence>
<reference evidence="2" key="1">
    <citation type="journal article" date="2019" name="Int. J. Syst. Evol. Microbiol.">
        <title>The Global Catalogue of Microorganisms (GCM) 10K type strain sequencing project: providing services to taxonomists for standard genome sequencing and annotation.</title>
        <authorList>
            <consortium name="The Broad Institute Genomics Platform"/>
            <consortium name="The Broad Institute Genome Sequencing Center for Infectious Disease"/>
            <person name="Wu L."/>
            <person name="Ma J."/>
        </authorList>
    </citation>
    <scope>NUCLEOTIDE SEQUENCE [LARGE SCALE GENOMIC DNA]</scope>
    <source>
        <strain evidence="2">KCTC 42585</strain>
    </source>
</reference>
<dbReference type="InterPro" id="IPR046038">
    <property type="entry name" value="DUF5996"/>
</dbReference>
<proteinExistence type="predicted"/>
<organism evidence="1 2">
    <name type="scientific">Salinimicrobium flavum</name>
    <dbReference type="NCBI Taxonomy" id="1737065"/>
    <lineage>
        <taxon>Bacteria</taxon>
        <taxon>Pseudomonadati</taxon>
        <taxon>Bacteroidota</taxon>
        <taxon>Flavobacteriia</taxon>
        <taxon>Flavobacteriales</taxon>
        <taxon>Flavobacteriaceae</taxon>
        <taxon>Salinimicrobium</taxon>
    </lineage>
</organism>
<evidence type="ECO:0000313" key="1">
    <source>
        <dbReference type="EMBL" id="MFD2518317.1"/>
    </source>
</evidence>
<keyword evidence="2" id="KW-1185">Reference proteome</keyword>
<dbReference type="Proteomes" id="UP001597468">
    <property type="component" value="Unassembled WGS sequence"/>
</dbReference>
<dbReference type="Pfam" id="PF19459">
    <property type="entry name" value="DUF5996"/>
    <property type="match status" value="1"/>
</dbReference>
<name>A0ABW5IXB9_9FLAO</name>
<comment type="caution">
    <text evidence="1">The sequence shown here is derived from an EMBL/GenBank/DDBJ whole genome shotgun (WGS) entry which is preliminary data.</text>
</comment>
<gene>
    <name evidence="1" type="ORF">ACFSTG_10465</name>
</gene>
<sequence length="298" mass="34329">MQKKWPELSYEKGKKTYETLHMFTQVLGKIKLECLPWQNHSWHITLKFTPTGLTTSLLPHKDQFFQIDLDLTEHKLGIHTSHGKNREFGLSGLSVAGFYQKVFGLLRELDIEIKIYTKPVELEDPIRFEKDNIHNTYDPEQALVFHEALLAMQKVFYGFRCRFKGKSSEVHFFWGSFDLAVSLFSGRKAPKHPGGIPNLPNWVAEEAYSHEVMSFGFWPGSEALPEAAFYAYLYPEPNAFKEAIGPGEAYYHPDLRELVLPYKAVQQAEHPAIKLREFLDSVYNAGTSLANWDREALE</sequence>
<dbReference type="EMBL" id="JBHULT010000009">
    <property type="protein sequence ID" value="MFD2518317.1"/>
    <property type="molecule type" value="Genomic_DNA"/>
</dbReference>
<dbReference type="RefSeq" id="WP_380752203.1">
    <property type="nucleotide sequence ID" value="NZ_JBHULT010000009.1"/>
</dbReference>
<accession>A0ABW5IXB9</accession>